<name>A0AAV8RW36_ENSVE</name>
<reference evidence="2 3" key="1">
    <citation type="submission" date="2022-12" db="EMBL/GenBank/DDBJ databases">
        <title>Chromosome-scale assembly of the Ensete ventricosum genome.</title>
        <authorList>
            <person name="Dussert Y."/>
            <person name="Stocks J."/>
            <person name="Wendawek A."/>
            <person name="Woldeyes F."/>
            <person name="Nichols R.A."/>
            <person name="Borrell J.S."/>
        </authorList>
    </citation>
    <scope>NUCLEOTIDE SEQUENCE [LARGE SCALE GENOMIC DNA]</scope>
    <source>
        <strain evidence="3">cv. Maze</strain>
        <tissue evidence="2">Seeds</tissue>
    </source>
</reference>
<evidence type="ECO:0000256" key="1">
    <source>
        <dbReference type="ARBA" id="ARBA00006974"/>
    </source>
</evidence>
<comment type="similarity">
    <text evidence="1">Belongs to the ARG7 family.</text>
</comment>
<keyword evidence="3" id="KW-1185">Reference proteome</keyword>
<dbReference type="EMBL" id="JAQQAF010000001">
    <property type="protein sequence ID" value="KAJ8510787.1"/>
    <property type="molecule type" value="Genomic_DNA"/>
</dbReference>
<dbReference type="Pfam" id="PF02519">
    <property type="entry name" value="Auxin_inducible"/>
    <property type="match status" value="1"/>
</dbReference>
<accession>A0AAV8RW36</accession>
<evidence type="ECO:0000313" key="3">
    <source>
        <dbReference type="Proteomes" id="UP001222027"/>
    </source>
</evidence>
<sequence length="154" mass="17962">MKRHKGGFRLGRRLLRIWRCVSRLGRRPDHTRPLMERSAATTRLVHWGRSICRRLRRRPHLGDRAPLLEEQRRPPKGHIAVYVGGGRRYVVPVIYFNHPLFGELLQEAEEEFGFHHHGGITIPCPAAEFERVRTLIAVAGDHLCRKSRSRFIPL</sequence>
<dbReference type="PANTHER" id="PTHR31374:SF304">
    <property type="entry name" value="OS04G0537100 PROTEIN"/>
    <property type="match status" value="1"/>
</dbReference>
<comment type="caution">
    <text evidence="2">The sequence shown here is derived from an EMBL/GenBank/DDBJ whole genome shotgun (WGS) entry which is preliminary data.</text>
</comment>
<dbReference type="Proteomes" id="UP001222027">
    <property type="component" value="Unassembled WGS sequence"/>
</dbReference>
<dbReference type="InterPro" id="IPR003676">
    <property type="entry name" value="SAUR_fam"/>
</dbReference>
<dbReference type="GO" id="GO:0009733">
    <property type="term" value="P:response to auxin"/>
    <property type="evidence" value="ECO:0007669"/>
    <property type="project" value="InterPro"/>
</dbReference>
<protein>
    <recommendedName>
        <fullName evidence="4">Auxin-responsive protein SAUR36</fullName>
    </recommendedName>
</protein>
<dbReference type="PANTHER" id="PTHR31374">
    <property type="entry name" value="AUXIN-INDUCED PROTEIN-LIKE-RELATED"/>
    <property type="match status" value="1"/>
</dbReference>
<evidence type="ECO:0000313" key="2">
    <source>
        <dbReference type="EMBL" id="KAJ8510787.1"/>
    </source>
</evidence>
<organism evidence="2 3">
    <name type="scientific">Ensete ventricosum</name>
    <name type="common">Abyssinian banana</name>
    <name type="synonym">Musa ensete</name>
    <dbReference type="NCBI Taxonomy" id="4639"/>
    <lineage>
        <taxon>Eukaryota</taxon>
        <taxon>Viridiplantae</taxon>
        <taxon>Streptophyta</taxon>
        <taxon>Embryophyta</taxon>
        <taxon>Tracheophyta</taxon>
        <taxon>Spermatophyta</taxon>
        <taxon>Magnoliopsida</taxon>
        <taxon>Liliopsida</taxon>
        <taxon>Zingiberales</taxon>
        <taxon>Musaceae</taxon>
        <taxon>Ensete</taxon>
    </lineage>
</organism>
<evidence type="ECO:0008006" key="4">
    <source>
        <dbReference type="Google" id="ProtNLM"/>
    </source>
</evidence>
<gene>
    <name evidence="2" type="ORF">OPV22_001221</name>
</gene>
<proteinExistence type="inferred from homology"/>
<dbReference type="AlphaFoldDB" id="A0AAV8RW36"/>